<evidence type="ECO:0000313" key="11">
    <source>
        <dbReference type="Proteomes" id="UP001208567"/>
    </source>
</evidence>
<evidence type="ECO:0008006" key="12">
    <source>
        <dbReference type="Google" id="ProtNLM"/>
    </source>
</evidence>
<dbReference type="NCBIfam" id="TIGR02887">
    <property type="entry name" value="spore_ger_x_C"/>
    <property type="match status" value="1"/>
</dbReference>
<dbReference type="InterPro" id="IPR008844">
    <property type="entry name" value="Spore_GerAC-like"/>
</dbReference>
<evidence type="ECO:0000313" key="10">
    <source>
        <dbReference type="EMBL" id="GLC28902.1"/>
    </source>
</evidence>
<keyword evidence="4" id="KW-0732">Signal</keyword>
<dbReference type="EMBL" id="BRXR01000001">
    <property type="protein sequence ID" value="GLC28902.1"/>
    <property type="molecule type" value="Genomic_DNA"/>
</dbReference>
<evidence type="ECO:0000259" key="8">
    <source>
        <dbReference type="Pfam" id="PF05504"/>
    </source>
</evidence>
<evidence type="ECO:0000259" key="9">
    <source>
        <dbReference type="Pfam" id="PF25198"/>
    </source>
</evidence>
<keyword evidence="7" id="KW-0449">Lipoprotein</keyword>
<evidence type="ECO:0000256" key="7">
    <source>
        <dbReference type="ARBA" id="ARBA00023288"/>
    </source>
</evidence>
<evidence type="ECO:0000256" key="3">
    <source>
        <dbReference type="ARBA" id="ARBA00022544"/>
    </source>
</evidence>
<proteinExistence type="inferred from homology"/>
<evidence type="ECO:0000256" key="2">
    <source>
        <dbReference type="ARBA" id="ARBA00007886"/>
    </source>
</evidence>
<dbReference type="InterPro" id="IPR057336">
    <property type="entry name" value="GerAC_N"/>
</dbReference>
<dbReference type="Proteomes" id="UP001208567">
    <property type="component" value="Unassembled WGS sequence"/>
</dbReference>
<evidence type="ECO:0000256" key="5">
    <source>
        <dbReference type="ARBA" id="ARBA00023136"/>
    </source>
</evidence>
<comment type="caution">
    <text evidence="10">The sequence shown here is derived from an EMBL/GenBank/DDBJ whole genome shotgun (WGS) entry which is preliminary data.</text>
</comment>
<protein>
    <recommendedName>
        <fullName evidence="12">Ger(X)C family spore germination protein</fullName>
    </recommendedName>
</protein>
<dbReference type="PANTHER" id="PTHR35789">
    <property type="entry name" value="SPORE GERMINATION PROTEIN B3"/>
    <property type="match status" value="1"/>
</dbReference>
<keyword evidence="3" id="KW-0309">Germination</keyword>
<dbReference type="RefSeq" id="WP_264848176.1">
    <property type="nucleotide sequence ID" value="NZ_BRXR01000001.1"/>
</dbReference>
<dbReference type="Pfam" id="PF05504">
    <property type="entry name" value="Spore_GerAC"/>
    <property type="match status" value="1"/>
</dbReference>
<dbReference type="Gene3D" id="3.30.300.210">
    <property type="entry name" value="Nutrient germinant receptor protein C, domain 3"/>
    <property type="match status" value="1"/>
</dbReference>
<name>A0ABQ5N146_9CLOT</name>
<keyword evidence="11" id="KW-1185">Reference proteome</keyword>
<feature type="domain" description="Spore germination protein N-terminal" evidence="9">
    <location>
        <begin position="27"/>
        <end position="213"/>
    </location>
</feature>
<organism evidence="10 11">
    <name type="scientific">Clostridium omnivorum</name>
    <dbReference type="NCBI Taxonomy" id="1604902"/>
    <lineage>
        <taxon>Bacteria</taxon>
        <taxon>Bacillati</taxon>
        <taxon>Bacillota</taxon>
        <taxon>Clostridia</taxon>
        <taxon>Eubacteriales</taxon>
        <taxon>Clostridiaceae</taxon>
        <taxon>Clostridium</taxon>
    </lineage>
</organism>
<keyword evidence="5" id="KW-0472">Membrane</keyword>
<comment type="subcellular location">
    <subcellularLocation>
        <location evidence="1">Membrane</location>
        <topology evidence="1">Lipid-anchor</topology>
    </subcellularLocation>
</comment>
<reference evidence="10 11" key="1">
    <citation type="journal article" date="2024" name="Int. J. Syst. Evol. Microbiol.">
        <title>Clostridium omnivorum sp. nov., isolated from anoxic soil under the treatment of reductive soil disinfestation.</title>
        <authorList>
            <person name="Ueki A."/>
            <person name="Tonouchi A."/>
            <person name="Kaku N."/>
            <person name="Honma S."/>
            <person name="Ueki K."/>
        </authorList>
    </citation>
    <scope>NUCLEOTIDE SEQUENCE [LARGE SCALE GENOMIC DNA]</scope>
    <source>
        <strain evidence="10 11">E14</strain>
    </source>
</reference>
<dbReference type="Pfam" id="PF25198">
    <property type="entry name" value="Spore_GerAC_N"/>
    <property type="match status" value="1"/>
</dbReference>
<evidence type="ECO:0000256" key="6">
    <source>
        <dbReference type="ARBA" id="ARBA00023139"/>
    </source>
</evidence>
<accession>A0ABQ5N146</accession>
<gene>
    <name evidence="10" type="primary">gerKC_1</name>
    <name evidence="10" type="ORF">bsdE14_03120</name>
</gene>
<evidence type="ECO:0000256" key="1">
    <source>
        <dbReference type="ARBA" id="ARBA00004635"/>
    </source>
</evidence>
<dbReference type="PANTHER" id="PTHR35789:SF1">
    <property type="entry name" value="SPORE GERMINATION PROTEIN B3"/>
    <property type="match status" value="1"/>
</dbReference>
<evidence type="ECO:0000256" key="4">
    <source>
        <dbReference type="ARBA" id="ARBA00022729"/>
    </source>
</evidence>
<feature type="domain" description="Spore germination GerAC-like C-terminal" evidence="8">
    <location>
        <begin position="223"/>
        <end position="381"/>
    </location>
</feature>
<keyword evidence="6" id="KW-0564">Palmitate</keyword>
<comment type="similarity">
    <text evidence="2">Belongs to the GerABKC lipoprotein family.</text>
</comment>
<dbReference type="InterPro" id="IPR038501">
    <property type="entry name" value="Spore_GerAC_C_sf"/>
</dbReference>
<dbReference type="InterPro" id="IPR046953">
    <property type="entry name" value="Spore_GerAC-like_C"/>
</dbReference>
<sequence length="387" mass="44027">MKRMKIVWFLMALILIFMYAKKTADTSIQNIDILGGFGYDIKKSTKGTIEKTFSYSVYNFKSSASTKEGLFSSSSPSNTEAKGAESSVVVGRGTNLGEIRQNRQLTLNKNIVPGIHRVTLFSEEKAVNGIEDIINLEFTNGKVNDRSTAVVCKGKAEDMLRINIPGYQSSSDYIEGVIVNSTSYNFLAKEYNLLDIYLKMDTEGRNLVMPYVETKDKIIELAGMAVFKDDKMAYVLPMNEARIMNMMRENNVKGILTMQDNSKNYLNYDTVVKRKIKCNKVNEKYNFEVNLSFNGDIIENTMFKDINEKEQKQISKLMERKIEEQCNRFISNMQNKYKMDFLDLGIYAVAKYGRDTGANWNEVVSNSNITVKVKVKVDKFGMGHYGS</sequence>